<gene>
    <name evidence="1" type="ORF">UFOVP53_96</name>
</gene>
<organism evidence="1">
    <name type="scientific">uncultured Caudovirales phage</name>
    <dbReference type="NCBI Taxonomy" id="2100421"/>
    <lineage>
        <taxon>Viruses</taxon>
        <taxon>Duplodnaviria</taxon>
        <taxon>Heunggongvirae</taxon>
        <taxon>Uroviricota</taxon>
        <taxon>Caudoviricetes</taxon>
        <taxon>Peduoviridae</taxon>
        <taxon>Maltschvirus</taxon>
        <taxon>Maltschvirus maltsch</taxon>
    </lineage>
</organism>
<sequence>MIIAAVILTIILVAARYVPGIKCITYCKYRQYKYYKAIDTLKEISVYNIKSYFGRDLVELKVSVNFSHLTKKQMIELYRDSQAFGCNALKKNEWQDKVREMLKNAIAECELLED</sequence>
<dbReference type="EMBL" id="LR796189">
    <property type="protein sequence ID" value="CAB4125271.1"/>
    <property type="molecule type" value="Genomic_DNA"/>
</dbReference>
<proteinExistence type="predicted"/>
<protein>
    <submittedName>
        <fullName evidence="1">Uncharacterized protein</fullName>
    </submittedName>
</protein>
<accession>A0A6J5KTQ6</accession>
<evidence type="ECO:0000313" key="1">
    <source>
        <dbReference type="EMBL" id="CAB4125271.1"/>
    </source>
</evidence>
<name>A0A6J5KTQ6_9CAUD</name>
<reference evidence="1" key="1">
    <citation type="submission" date="2020-04" db="EMBL/GenBank/DDBJ databases">
        <authorList>
            <person name="Chiriac C."/>
            <person name="Salcher M."/>
            <person name="Ghai R."/>
            <person name="Kavagutti S V."/>
        </authorList>
    </citation>
    <scope>NUCLEOTIDE SEQUENCE</scope>
</reference>